<evidence type="ECO:0000313" key="3">
    <source>
        <dbReference type="EMBL" id="OXA52547.1"/>
    </source>
</evidence>
<gene>
    <name evidence="3" type="ORF">Fcan01_12743</name>
</gene>
<dbReference type="EMBL" id="LNIX01000006">
    <property type="protein sequence ID" value="OXA52547.1"/>
    <property type="molecule type" value="Genomic_DNA"/>
</dbReference>
<reference evidence="3 4" key="1">
    <citation type="submission" date="2015-12" db="EMBL/GenBank/DDBJ databases">
        <title>The genome of Folsomia candida.</title>
        <authorList>
            <person name="Faddeeva A."/>
            <person name="Derks M.F."/>
            <person name="Anvar Y."/>
            <person name="Smit S."/>
            <person name="Van Straalen N."/>
            <person name="Roelofs D."/>
        </authorList>
    </citation>
    <scope>NUCLEOTIDE SEQUENCE [LARGE SCALE GENOMIC DNA]</scope>
    <source>
        <strain evidence="3 4">VU population</strain>
        <tissue evidence="3">Whole body</tissue>
    </source>
</reference>
<dbReference type="OrthoDB" id="5919137at2759"/>
<dbReference type="AlphaFoldDB" id="A0A226E6G7"/>
<feature type="region of interest" description="Disordered" evidence="1">
    <location>
        <begin position="146"/>
        <end position="181"/>
    </location>
</feature>
<keyword evidence="4" id="KW-1185">Reference proteome</keyword>
<evidence type="ECO:0000313" key="4">
    <source>
        <dbReference type="Proteomes" id="UP000198287"/>
    </source>
</evidence>
<feature type="chain" id="PRO_5013325158" evidence="2">
    <location>
        <begin position="31"/>
        <end position="181"/>
    </location>
</feature>
<evidence type="ECO:0000256" key="1">
    <source>
        <dbReference type="SAM" id="MobiDB-lite"/>
    </source>
</evidence>
<name>A0A226E6G7_FOLCA</name>
<protein>
    <submittedName>
        <fullName evidence="3">Uncharacterized protein</fullName>
    </submittedName>
</protein>
<keyword evidence="2" id="KW-0732">Signal</keyword>
<accession>A0A226E6G7</accession>
<feature type="compositionally biased region" description="Basic and acidic residues" evidence="1">
    <location>
        <begin position="152"/>
        <end position="166"/>
    </location>
</feature>
<comment type="caution">
    <text evidence="3">The sequence shown here is derived from an EMBL/GenBank/DDBJ whole genome shotgun (WGS) entry which is preliminary data.</text>
</comment>
<sequence length="181" mass="20615">MSLLRFPSGVTDCVAMIVLVVLSVSMMATCLERDFTPESKYYTRRLVPIENPRNYFQFFHDMEPWKRTPSAGWFGMRGKKVVGSNFFGMRGKKGPSGFLGMRGKKMDPFPQQAAIADDTTSNELYPPVDSFEDVWTFSKPRLEQLEDLEATDSSRHHNPDPQERLLESGSMVKTNHGKINI</sequence>
<organism evidence="3 4">
    <name type="scientific">Folsomia candida</name>
    <name type="common">Springtail</name>
    <dbReference type="NCBI Taxonomy" id="158441"/>
    <lineage>
        <taxon>Eukaryota</taxon>
        <taxon>Metazoa</taxon>
        <taxon>Ecdysozoa</taxon>
        <taxon>Arthropoda</taxon>
        <taxon>Hexapoda</taxon>
        <taxon>Collembola</taxon>
        <taxon>Entomobryomorpha</taxon>
        <taxon>Isotomoidea</taxon>
        <taxon>Isotomidae</taxon>
        <taxon>Proisotominae</taxon>
        <taxon>Folsomia</taxon>
    </lineage>
</organism>
<dbReference type="Proteomes" id="UP000198287">
    <property type="component" value="Unassembled WGS sequence"/>
</dbReference>
<proteinExistence type="predicted"/>
<feature type="signal peptide" evidence="2">
    <location>
        <begin position="1"/>
        <end position="30"/>
    </location>
</feature>
<evidence type="ECO:0000256" key="2">
    <source>
        <dbReference type="SAM" id="SignalP"/>
    </source>
</evidence>